<evidence type="ECO:0000313" key="2">
    <source>
        <dbReference type="EMBL" id="KAJ8893332.1"/>
    </source>
</evidence>
<organism evidence="2 3">
    <name type="scientific">Dryococelus australis</name>
    <dbReference type="NCBI Taxonomy" id="614101"/>
    <lineage>
        <taxon>Eukaryota</taxon>
        <taxon>Metazoa</taxon>
        <taxon>Ecdysozoa</taxon>
        <taxon>Arthropoda</taxon>
        <taxon>Hexapoda</taxon>
        <taxon>Insecta</taxon>
        <taxon>Pterygota</taxon>
        <taxon>Neoptera</taxon>
        <taxon>Polyneoptera</taxon>
        <taxon>Phasmatodea</taxon>
        <taxon>Verophasmatodea</taxon>
        <taxon>Anareolatae</taxon>
        <taxon>Phasmatidae</taxon>
        <taxon>Eurycanthinae</taxon>
        <taxon>Dryococelus</taxon>
    </lineage>
</organism>
<sequence length="390" mass="43028">MPSRQTVGTIADPEVAPLTSHTLPRCGEHKWPIDVPYYSHQMAGHAFAICLTLLGTIRDHMDNRDGTVQAYCRPHDSRTSRRAVLTSPETIRPTAIVVRSRLSCRLTPGRSRRPSGYHTCSIEDRSGDSTRLPGRISAYAAAKLESDKGYTIACIKCTIDIVRKALNCGANVFVVLRLTVGLQRSTILNYCGVTAAERLACPPPTNANRVQSPPGSPDFSKWESCRMMPLVGVFSRESPVSPAPSFRCYSIFISITLIGSQDLHDYLCSKSGPAILITVLRGFRNHKPGGCWDDILLQGMADFFPVSSSLSISPRLEWCSCRRGIKPYLPSYQIICSEYAPRAVRWGRVDTEQRRNARAGVTEDPEKTRRPAASCDPALVGGIHCLQPLR</sequence>
<gene>
    <name evidence="2" type="ORF">PR048_005923</name>
</gene>
<comment type="caution">
    <text evidence="2">The sequence shown here is derived from an EMBL/GenBank/DDBJ whole genome shotgun (WGS) entry which is preliminary data.</text>
</comment>
<protein>
    <submittedName>
        <fullName evidence="2">Uncharacterized protein</fullName>
    </submittedName>
</protein>
<accession>A0ABQ9IA44</accession>
<evidence type="ECO:0000313" key="3">
    <source>
        <dbReference type="Proteomes" id="UP001159363"/>
    </source>
</evidence>
<feature type="region of interest" description="Disordered" evidence="1">
    <location>
        <begin position="354"/>
        <end position="375"/>
    </location>
</feature>
<keyword evidence="3" id="KW-1185">Reference proteome</keyword>
<proteinExistence type="predicted"/>
<dbReference type="Proteomes" id="UP001159363">
    <property type="component" value="Chromosome 2"/>
</dbReference>
<evidence type="ECO:0000256" key="1">
    <source>
        <dbReference type="SAM" id="MobiDB-lite"/>
    </source>
</evidence>
<name>A0ABQ9IA44_9NEOP</name>
<dbReference type="EMBL" id="JARBHB010000002">
    <property type="protein sequence ID" value="KAJ8893332.1"/>
    <property type="molecule type" value="Genomic_DNA"/>
</dbReference>
<reference evidence="2 3" key="1">
    <citation type="submission" date="2023-02" db="EMBL/GenBank/DDBJ databases">
        <title>LHISI_Scaffold_Assembly.</title>
        <authorList>
            <person name="Stuart O.P."/>
            <person name="Cleave R."/>
            <person name="Magrath M.J.L."/>
            <person name="Mikheyev A.S."/>
        </authorList>
    </citation>
    <scope>NUCLEOTIDE SEQUENCE [LARGE SCALE GENOMIC DNA]</scope>
    <source>
        <strain evidence="2">Daus_M_001</strain>
        <tissue evidence="2">Leg muscle</tissue>
    </source>
</reference>